<evidence type="ECO:0000259" key="3">
    <source>
        <dbReference type="PROSITE" id="PS50013"/>
    </source>
</evidence>
<dbReference type="GO" id="GO:0005634">
    <property type="term" value="C:nucleus"/>
    <property type="evidence" value="ECO:0007669"/>
    <property type="project" value="UniProtKB-SubCell"/>
</dbReference>
<dbReference type="PANTHER" id="PTHR22812">
    <property type="entry name" value="CHROMOBOX PROTEIN"/>
    <property type="match status" value="1"/>
</dbReference>
<proteinExistence type="predicted"/>
<dbReference type="InterPro" id="IPR051219">
    <property type="entry name" value="Heterochromatin_chromo-domain"/>
</dbReference>
<dbReference type="AlphaFoldDB" id="A0A0M4EII9"/>
<comment type="subcellular location">
    <subcellularLocation>
        <location evidence="1">Nucleus</location>
    </subcellularLocation>
</comment>
<dbReference type="Gene3D" id="2.40.50.40">
    <property type="match status" value="1"/>
</dbReference>
<dbReference type="PROSITE" id="PS50013">
    <property type="entry name" value="CHROMO_2"/>
    <property type="match status" value="1"/>
</dbReference>
<evidence type="ECO:0000313" key="4">
    <source>
        <dbReference type="EMBL" id="ALC42597.1"/>
    </source>
</evidence>
<organism evidence="4 5">
    <name type="scientific">Drosophila busckii</name>
    <name type="common">Fruit fly</name>
    <dbReference type="NCBI Taxonomy" id="30019"/>
    <lineage>
        <taxon>Eukaryota</taxon>
        <taxon>Metazoa</taxon>
        <taxon>Ecdysozoa</taxon>
        <taxon>Arthropoda</taxon>
        <taxon>Hexapoda</taxon>
        <taxon>Insecta</taxon>
        <taxon>Pterygota</taxon>
        <taxon>Neoptera</taxon>
        <taxon>Endopterygota</taxon>
        <taxon>Diptera</taxon>
        <taxon>Brachycera</taxon>
        <taxon>Muscomorpha</taxon>
        <taxon>Ephydroidea</taxon>
        <taxon>Drosophilidae</taxon>
        <taxon>Drosophila</taxon>
    </lineage>
</organism>
<feature type="domain" description="Chromo" evidence="3">
    <location>
        <begin position="22"/>
        <end position="71"/>
    </location>
</feature>
<protein>
    <submittedName>
        <fullName evidence="4">CG18186</fullName>
    </submittedName>
</protein>
<sequence length="85" mass="9876">VLCKPILLAMADPKPNNASDTHTVEKILEKRYANGRVQYLLKWAGYPMEDSTWEPIENLTGDCLGMLDSFECRWYKEKILPMEQQ</sequence>
<keyword evidence="5" id="KW-1185">Reference proteome</keyword>
<dbReference type="SMART" id="SM00298">
    <property type="entry name" value="CHROMO"/>
    <property type="match status" value="1"/>
</dbReference>
<dbReference type="CDD" id="cd00024">
    <property type="entry name" value="CD_CSD"/>
    <property type="match status" value="1"/>
</dbReference>
<dbReference type="STRING" id="30019.A0A0M4EII9"/>
<feature type="non-terminal residue" evidence="4">
    <location>
        <position position="85"/>
    </location>
</feature>
<dbReference type="PROSITE" id="PS00598">
    <property type="entry name" value="CHROMO_1"/>
    <property type="match status" value="1"/>
</dbReference>
<dbReference type="InterPro" id="IPR023780">
    <property type="entry name" value="Chromo_domain"/>
</dbReference>
<keyword evidence="2" id="KW-0539">Nucleus</keyword>
<evidence type="ECO:0000256" key="2">
    <source>
        <dbReference type="ARBA" id="ARBA00023242"/>
    </source>
</evidence>
<accession>A0A0M4EII9</accession>
<gene>
    <name evidence="4" type="ORF">Dbus_chr2Rg2176</name>
</gene>
<reference evidence="4 5" key="1">
    <citation type="submission" date="2015-08" db="EMBL/GenBank/DDBJ databases">
        <title>Ancestral chromatin configuration constrains chromatin evolution on differentiating sex chromosomes in Drosophila.</title>
        <authorList>
            <person name="Zhou Q."/>
            <person name="Bachtrog D."/>
        </authorList>
    </citation>
    <scope>NUCLEOTIDE SEQUENCE [LARGE SCALE GENOMIC DNA]</scope>
    <source>
        <tissue evidence="4">Whole larvae</tissue>
    </source>
</reference>
<dbReference type="OMA" id="QCTWEPL"/>
<dbReference type="Pfam" id="PF00385">
    <property type="entry name" value="Chromo"/>
    <property type="match status" value="1"/>
</dbReference>
<dbReference type="InterPro" id="IPR017984">
    <property type="entry name" value="Chromo_dom_subgr"/>
</dbReference>
<dbReference type="InterPro" id="IPR016197">
    <property type="entry name" value="Chromo-like_dom_sf"/>
</dbReference>
<name>A0A0M4EII9_DROBS</name>
<dbReference type="PRINTS" id="PR00504">
    <property type="entry name" value="CHROMODOMAIN"/>
</dbReference>
<dbReference type="InterPro" id="IPR023779">
    <property type="entry name" value="Chromodomain_CS"/>
</dbReference>
<evidence type="ECO:0000313" key="5">
    <source>
        <dbReference type="Proteomes" id="UP000494163"/>
    </source>
</evidence>
<evidence type="ECO:0000256" key="1">
    <source>
        <dbReference type="ARBA" id="ARBA00004123"/>
    </source>
</evidence>
<feature type="non-terminal residue" evidence="4">
    <location>
        <position position="1"/>
    </location>
</feature>
<dbReference type="GO" id="GO:0005694">
    <property type="term" value="C:chromosome"/>
    <property type="evidence" value="ECO:0007669"/>
    <property type="project" value="UniProtKB-ARBA"/>
</dbReference>
<dbReference type="Proteomes" id="UP000494163">
    <property type="component" value="Chromosome 2R"/>
</dbReference>
<dbReference type="EMBL" id="CP012524">
    <property type="protein sequence ID" value="ALC42597.1"/>
    <property type="molecule type" value="Genomic_DNA"/>
</dbReference>
<dbReference type="SUPFAM" id="SSF54160">
    <property type="entry name" value="Chromo domain-like"/>
    <property type="match status" value="1"/>
</dbReference>
<dbReference type="InterPro" id="IPR000953">
    <property type="entry name" value="Chromo/chromo_shadow_dom"/>
</dbReference>